<keyword evidence="4" id="KW-1185">Reference proteome</keyword>
<organism evidence="3 4">
    <name type="scientific">Rhodocyclus tenuis</name>
    <name type="common">Rhodospirillum tenue</name>
    <dbReference type="NCBI Taxonomy" id="1066"/>
    <lineage>
        <taxon>Bacteria</taxon>
        <taxon>Pseudomonadati</taxon>
        <taxon>Pseudomonadota</taxon>
        <taxon>Betaproteobacteria</taxon>
        <taxon>Rhodocyclales</taxon>
        <taxon>Rhodocyclaceae</taxon>
        <taxon>Rhodocyclus</taxon>
    </lineage>
</organism>
<comment type="caution">
    <text evidence="3">The sequence shown here is derived from an EMBL/GenBank/DDBJ whole genome shotgun (WGS) entry which is preliminary data.</text>
</comment>
<dbReference type="InterPro" id="IPR050902">
    <property type="entry name" value="ABC_Transporter_SBP"/>
</dbReference>
<name>A0A840FX03_RHOTE</name>
<dbReference type="EMBL" id="JACIGE010000002">
    <property type="protein sequence ID" value="MBB4246617.1"/>
    <property type="molecule type" value="Genomic_DNA"/>
</dbReference>
<dbReference type="Pfam" id="PF01497">
    <property type="entry name" value="Peripla_BP_2"/>
    <property type="match status" value="1"/>
</dbReference>
<keyword evidence="1" id="KW-0732">Signal</keyword>
<reference evidence="3 4" key="1">
    <citation type="submission" date="2020-08" db="EMBL/GenBank/DDBJ databases">
        <title>Genome sequencing of Purple Non-Sulfur Bacteria from various extreme environments.</title>
        <authorList>
            <person name="Mayer M."/>
        </authorList>
    </citation>
    <scope>NUCLEOTIDE SEQUENCE [LARGE SCALE GENOMIC DNA]</scope>
    <source>
        <strain evidence="3 4">2761</strain>
    </source>
</reference>
<protein>
    <submittedName>
        <fullName evidence="3">Iron complex transport system substrate-binding protein</fullName>
    </submittedName>
</protein>
<dbReference type="AlphaFoldDB" id="A0A840FX03"/>
<proteinExistence type="predicted"/>
<dbReference type="PANTHER" id="PTHR30535:SF34">
    <property type="entry name" value="MOLYBDATE-BINDING PROTEIN MOLA"/>
    <property type="match status" value="1"/>
</dbReference>
<accession>A0A840FX03</accession>
<dbReference type="Proteomes" id="UP000587070">
    <property type="component" value="Unassembled WGS sequence"/>
</dbReference>
<evidence type="ECO:0000313" key="3">
    <source>
        <dbReference type="EMBL" id="MBB4246617.1"/>
    </source>
</evidence>
<evidence type="ECO:0000313" key="4">
    <source>
        <dbReference type="Proteomes" id="UP000587070"/>
    </source>
</evidence>
<feature type="domain" description="Fe/B12 periplasmic-binding" evidence="2">
    <location>
        <begin position="71"/>
        <end position="320"/>
    </location>
</feature>
<dbReference type="GO" id="GO:0071281">
    <property type="term" value="P:cellular response to iron ion"/>
    <property type="evidence" value="ECO:0007669"/>
    <property type="project" value="TreeGrafter"/>
</dbReference>
<evidence type="ECO:0000259" key="2">
    <source>
        <dbReference type="PROSITE" id="PS50983"/>
    </source>
</evidence>
<dbReference type="NCBIfam" id="NF038402">
    <property type="entry name" value="TroA_like"/>
    <property type="match status" value="1"/>
</dbReference>
<gene>
    <name evidence="3" type="ORF">GGD90_000974</name>
</gene>
<dbReference type="PANTHER" id="PTHR30535">
    <property type="entry name" value="VITAMIN B12-BINDING PROTEIN"/>
    <property type="match status" value="1"/>
</dbReference>
<dbReference type="Gene3D" id="3.40.50.1980">
    <property type="entry name" value="Nitrogenase molybdenum iron protein domain"/>
    <property type="match status" value="2"/>
</dbReference>
<sequence>MSGSERTTGAAMSGENARAARRGAVAPTLAVLAALLAVGVPPAAAAPAASTAIVVSDDAGNTLRLARPARRIVSLAPHITETLYAAGVGERVVGSVDYADYPEAAKRLPRVGGYSRLDAEAVLALKPDLVVGWQSGNAPAQIERLRALGIPVFLSQPNHIEDVASALERFGELGGEPVAGHAAATQFRERLAALRARYGERPKVRTFYQIWKQPLMTIGGRQIISDAIRLCGGDNIFAALDTMAPTVTVEGVLAANPEAIVASGMDAARPEWLDDWRRWPSLTAVARDNLFFVPPELIQRHTPRLLDGAERLCQALETARSRRR</sequence>
<dbReference type="CDD" id="cd01144">
    <property type="entry name" value="BtuF"/>
    <property type="match status" value="1"/>
</dbReference>
<evidence type="ECO:0000256" key="1">
    <source>
        <dbReference type="ARBA" id="ARBA00022729"/>
    </source>
</evidence>
<dbReference type="InterPro" id="IPR002491">
    <property type="entry name" value="ABC_transptr_periplasmic_BD"/>
</dbReference>
<dbReference type="InterPro" id="IPR054828">
    <property type="entry name" value="Vit_B12_bind_prot"/>
</dbReference>
<dbReference type="PROSITE" id="PS50983">
    <property type="entry name" value="FE_B12_PBP"/>
    <property type="match status" value="1"/>
</dbReference>
<dbReference type="SUPFAM" id="SSF53807">
    <property type="entry name" value="Helical backbone' metal receptor"/>
    <property type="match status" value="1"/>
</dbReference>